<accession>A0A1H6G132</accession>
<dbReference type="EMBL" id="FNWL01000002">
    <property type="protein sequence ID" value="SEH15704.1"/>
    <property type="molecule type" value="Genomic_DNA"/>
</dbReference>
<protein>
    <submittedName>
        <fullName evidence="2">Uncharacterized protein</fullName>
    </submittedName>
</protein>
<dbReference type="SUPFAM" id="SSF48576">
    <property type="entry name" value="Terpenoid synthases"/>
    <property type="match status" value="1"/>
</dbReference>
<feature type="region of interest" description="Disordered" evidence="1">
    <location>
        <begin position="1"/>
        <end position="26"/>
    </location>
</feature>
<sequence>MNNETGSVTLGVETDPFADAGTQPLSPRVKPLADAYDERIGDRDRSLWRWFTRSTAEFQLSCVDPEQAQVARDAKVLATMFITVIDDVAECHGDRETVAELLKVPFEHQRADPTRAGVASEYVEYQQELWSALLDAYSDGPRAEEFVELFLFDIRQAFQAVEYSALMAQYPTLATERELWTYDAHNMMVCCFADIDLANASSFDIDDLSIVRRVVFRTQRLARIGNWIATWERELTEGDCSSAVVVRALETGVIDAAQLRAIQERPSEASVDSVVAAIRESAVEEHFVDRWDDEYAAAATFASAAKSVDLRAYLEGFETIFRAQLANRSSS</sequence>
<gene>
    <name evidence="2" type="ORF">SAMN04487967_2202</name>
</gene>
<keyword evidence="3" id="KW-1185">Reference proteome</keyword>
<evidence type="ECO:0000256" key="1">
    <source>
        <dbReference type="SAM" id="MobiDB-lite"/>
    </source>
</evidence>
<dbReference type="OrthoDB" id="255611at2157"/>
<dbReference type="AlphaFoldDB" id="A0A1H6G132"/>
<dbReference type="InterPro" id="IPR008949">
    <property type="entry name" value="Isoprenoid_synthase_dom_sf"/>
</dbReference>
<name>A0A1H6G132_9EURY</name>
<dbReference type="Proteomes" id="UP000199112">
    <property type="component" value="Unassembled WGS sequence"/>
</dbReference>
<organism evidence="2 3">
    <name type="scientific">Natronorubrum sediminis</name>
    <dbReference type="NCBI Taxonomy" id="640943"/>
    <lineage>
        <taxon>Archaea</taxon>
        <taxon>Methanobacteriati</taxon>
        <taxon>Methanobacteriota</taxon>
        <taxon>Stenosarchaea group</taxon>
        <taxon>Halobacteria</taxon>
        <taxon>Halobacteriales</taxon>
        <taxon>Natrialbaceae</taxon>
        <taxon>Natronorubrum</taxon>
    </lineage>
</organism>
<evidence type="ECO:0000313" key="3">
    <source>
        <dbReference type="Proteomes" id="UP000199112"/>
    </source>
</evidence>
<evidence type="ECO:0000313" key="2">
    <source>
        <dbReference type="EMBL" id="SEH15704.1"/>
    </source>
</evidence>
<reference evidence="3" key="1">
    <citation type="submission" date="2016-10" db="EMBL/GenBank/DDBJ databases">
        <authorList>
            <person name="Varghese N."/>
            <person name="Submissions S."/>
        </authorList>
    </citation>
    <scope>NUCLEOTIDE SEQUENCE [LARGE SCALE GENOMIC DNA]</scope>
    <source>
        <strain evidence="3">CGMCC 1.8981</strain>
    </source>
</reference>
<proteinExistence type="predicted"/>
<dbReference type="RefSeq" id="WP_090507045.1">
    <property type="nucleotide sequence ID" value="NZ_FNWL01000002.1"/>
</dbReference>